<evidence type="ECO:0000256" key="2">
    <source>
        <dbReference type="ARBA" id="ARBA00023134"/>
    </source>
</evidence>
<dbReference type="SMART" id="SM00175">
    <property type="entry name" value="RAB"/>
    <property type="match status" value="1"/>
</dbReference>
<dbReference type="PANTHER" id="PTHR24070">
    <property type="entry name" value="RAS, DI-RAS, AND RHEB FAMILY MEMBERS OF SMALL GTPASE SUPERFAMILY"/>
    <property type="match status" value="1"/>
</dbReference>
<dbReference type="Proteomes" id="UP000036681">
    <property type="component" value="Unplaced"/>
</dbReference>
<dbReference type="InterPro" id="IPR005225">
    <property type="entry name" value="Small_GTP-bd"/>
</dbReference>
<dbReference type="SUPFAM" id="SSF52540">
    <property type="entry name" value="P-loop containing nucleoside triphosphate hydrolases"/>
    <property type="match status" value="1"/>
</dbReference>
<dbReference type="WBParaSite" id="ALUE_0001788301-mRNA-1">
    <property type="protein sequence ID" value="ALUE_0001788301-mRNA-1"/>
    <property type="gene ID" value="ALUE_0001788301"/>
</dbReference>
<evidence type="ECO:0000256" key="1">
    <source>
        <dbReference type="ARBA" id="ARBA00022741"/>
    </source>
</evidence>
<dbReference type="GO" id="GO:0003924">
    <property type="term" value="F:GTPase activity"/>
    <property type="evidence" value="ECO:0007669"/>
    <property type="project" value="InterPro"/>
</dbReference>
<dbReference type="PROSITE" id="PS51421">
    <property type="entry name" value="RAS"/>
    <property type="match status" value="1"/>
</dbReference>
<dbReference type="InterPro" id="IPR001806">
    <property type="entry name" value="Small_GTPase"/>
</dbReference>
<accession>A0A9J2Q6Q0</accession>
<dbReference type="AlphaFoldDB" id="A0A9J2Q6Q0"/>
<dbReference type="PRINTS" id="PR00449">
    <property type="entry name" value="RASTRNSFRMNG"/>
</dbReference>
<organism evidence="3 4">
    <name type="scientific">Ascaris lumbricoides</name>
    <name type="common">Giant roundworm</name>
    <dbReference type="NCBI Taxonomy" id="6252"/>
    <lineage>
        <taxon>Eukaryota</taxon>
        <taxon>Metazoa</taxon>
        <taxon>Ecdysozoa</taxon>
        <taxon>Nematoda</taxon>
        <taxon>Chromadorea</taxon>
        <taxon>Rhabditida</taxon>
        <taxon>Spirurina</taxon>
        <taxon>Ascaridomorpha</taxon>
        <taxon>Ascaridoidea</taxon>
        <taxon>Ascarididae</taxon>
        <taxon>Ascaris</taxon>
    </lineage>
</organism>
<dbReference type="SMART" id="SM00173">
    <property type="entry name" value="RAS"/>
    <property type="match status" value="1"/>
</dbReference>
<dbReference type="Gene3D" id="3.40.50.300">
    <property type="entry name" value="P-loop containing nucleotide triphosphate hydrolases"/>
    <property type="match status" value="1"/>
</dbReference>
<dbReference type="GO" id="GO:0005525">
    <property type="term" value="F:GTP binding"/>
    <property type="evidence" value="ECO:0007669"/>
    <property type="project" value="UniProtKB-KW"/>
</dbReference>
<dbReference type="PROSITE" id="PS51419">
    <property type="entry name" value="RAB"/>
    <property type="match status" value="1"/>
</dbReference>
<keyword evidence="2" id="KW-0342">GTP-binding</keyword>
<dbReference type="GO" id="GO:0016020">
    <property type="term" value="C:membrane"/>
    <property type="evidence" value="ECO:0007669"/>
    <property type="project" value="InterPro"/>
</dbReference>
<dbReference type="FunFam" id="3.40.50.300:FF:001447">
    <property type="entry name" value="Ras-related protein Rab-1B"/>
    <property type="match status" value="1"/>
</dbReference>
<evidence type="ECO:0000313" key="3">
    <source>
        <dbReference type="Proteomes" id="UP000036681"/>
    </source>
</evidence>
<keyword evidence="3" id="KW-1185">Reference proteome</keyword>
<dbReference type="InterPro" id="IPR027417">
    <property type="entry name" value="P-loop_NTPase"/>
</dbReference>
<dbReference type="SMART" id="SM00174">
    <property type="entry name" value="RHO"/>
    <property type="match status" value="1"/>
</dbReference>
<keyword evidence="1" id="KW-0547">Nucleotide-binding</keyword>
<reference evidence="4" key="1">
    <citation type="submission" date="2023-03" db="UniProtKB">
        <authorList>
            <consortium name="WormBaseParasite"/>
        </authorList>
    </citation>
    <scope>IDENTIFICATION</scope>
</reference>
<dbReference type="InterPro" id="IPR020849">
    <property type="entry name" value="Small_GTPase_Ras-type"/>
</dbReference>
<dbReference type="Pfam" id="PF00071">
    <property type="entry name" value="Ras"/>
    <property type="match status" value="1"/>
</dbReference>
<protein>
    <submittedName>
        <fullName evidence="4">Uncharacterized protein</fullName>
    </submittedName>
</protein>
<evidence type="ECO:0000313" key="4">
    <source>
        <dbReference type="WBParaSite" id="ALUE_0001788301-mRNA-1"/>
    </source>
</evidence>
<sequence length="184" mass="20848">MANAIQRKIALMGYPCVGKSSITLRFVYGSFPDAYDTTIEDIHTKQHRFNGREFTLQITDTAGQQEYSLFPRSCSLDIDGYILVYAIDDRKSYVINFHVILSQREDRSFSAPLVVVGNKVDLQHNSRQVSMEEGQKLAASWNAAFLETSAKDNTAVQQIFDRLLREIEIANGNMKRQQSNCVVS</sequence>
<dbReference type="GO" id="GO:0007165">
    <property type="term" value="P:signal transduction"/>
    <property type="evidence" value="ECO:0007669"/>
    <property type="project" value="InterPro"/>
</dbReference>
<dbReference type="NCBIfam" id="TIGR00231">
    <property type="entry name" value="small_GTP"/>
    <property type="match status" value="1"/>
</dbReference>
<name>A0A9J2Q6Q0_ASCLU</name>
<proteinExistence type="predicted"/>